<dbReference type="Pfam" id="PF04612">
    <property type="entry name" value="T2SSM"/>
    <property type="match status" value="1"/>
</dbReference>
<keyword evidence="2" id="KW-0472">Membrane</keyword>
<evidence type="ECO:0000313" key="3">
    <source>
        <dbReference type="EMBL" id="NWB46653.1"/>
    </source>
</evidence>
<keyword evidence="2" id="KW-1133">Transmembrane helix</keyword>
<protein>
    <submittedName>
        <fullName evidence="3">Type II secretion system protein M</fullName>
    </submittedName>
</protein>
<feature type="transmembrane region" description="Helical" evidence="2">
    <location>
        <begin position="34"/>
        <end position="51"/>
    </location>
</feature>
<keyword evidence="2" id="KW-0812">Transmembrane</keyword>
<name>A0A7Y7WC49_9PSED</name>
<dbReference type="GO" id="GO:0015628">
    <property type="term" value="P:protein secretion by the type II secretion system"/>
    <property type="evidence" value="ECO:0007669"/>
    <property type="project" value="InterPro"/>
</dbReference>
<dbReference type="GO" id="GO:0015627">
    <property type="term" value="C:type II protein secretion system complex"/>
    <property type="evidence" value="ECO:0007669"/>
    <property type="project" value="InterPro"/>
</dbReference>
<dbReference type="AlphaFoldDB" id="A0A7Y7WC49"/>
<proteinExistence type="predicted"/>
<gene>
    <name evidence="3" type="ORF">HX829_09115</name>
</gene>
<feature type="region of interest" description="Disordered" evidence="1">
    <location>
        <begin position="153"/>
        <end position="180"/>
    </location>
</feature>
<evidence type="ECO:0000256" key="1">
    <source>
        <dbReference type="SAM" id="MobiDB-lite"/>
    </source>
</evidence>
<organism evidence="3 4">
    <name type="scientific">Pseudomonas gingeri</name>
    <dbReference type="NCBI Taxonomy" id="117681"/>
    <lineage>
        <taxon>Bacteria</taxon>
        <taxon>Pseudomonadati</taxon>
        <taxon>Pseudomonadota</taxon>
        <taxon>Gammaproteobacteria</taxon>
        <taxon>Pseudomonadales</taxon>
        <taxon>Pseudomonadaceae</taxon>
        <taxon>Pseudomonas</taxon>
    </lineage>
</organism>
<reference evidence="3 4" key="1">
    <citation type="submission" date="2020-04" db="EMBL/GenBank/DDBJ databases">
        <title>Molecular characterization of pseudomonads from Agaricus bisporus reveal novel blotch 2 pathogens in Western Europe.</title>
        <authorList>
            <person name="Taparia T."/>
            <person name="Krijger M."/>
            <person name="Haynes E."/>
            <person name="Elpinstone J.G."/>
            <person name="Noble R."/>
            <person name="Van Der Wolf J."/>
        </authorList>
    </citation>
    <scope>NUCLEOTIDE SEQUENCE [LARGE SCALE GENOMIC DNA]</scope>
    <source>
        <strain evidence="3 4">F1001</strain>
    </source>
</reference>
<dbReference type="EMBL" id="JACAPU010000012">
    <property type="protein sequence ID" value="NWB46653.1"/>
    <property type="molecule type" value="Genomic_DNA"/>
</dbReference>
<comment type="caution">
    <text evidence="3">The sequence shown here is derived from an EMBL/GenBank/DDBJ whole genome shotgun (WGS) entry which is preliminary data.</text>
</comment>
<evidence type="ECO:0000256" key="2">
    <source>
        <dbReference type="SAM" id="Phobius"/>
    </source>
</evidence>
<dbReference type="RefSeq" id="WP_177143911.1">
    <property type="nucleotide sequence ID" value="NZ_JACAPU010000012.1"/>
</dbReference>
<accession>A0A7Y7WC49</accession>
<evidence type="ECO:0000313" key="4">
    <source>
        <dbReference type="Proteomes" id="UP000582981"/>
    </source>
</evidence>
<dbReference type="InterPro" id="IPR007690">
    <property type="entry name" value="T2SS_GspM"/>
</dbReference>
<sequence>MNKALINRYRNRWQQFSGQARLYWQSLALRERQLVLGMAAGVSGLLVWFVLIQPPLQKIDFWRLETPKLRTQAQTLDGLLQGLAGPSAGNIEVGLRSSLDAGGLAGHYQLQNVGTGWLLTFDDAPADGLVGWLLGNPPLFTLEVVEARLQRKGATEPDGTAGKLSGTVRMDQALGAKEAS</sequence>
<dbReference type="Proteomes" id="UP000582981">
    <property type="component" value="Unassembled WGS sequence"/>
</dbReference>